<proteinExistence type="predicted"/>
<organism evidence="1 2">
    <name type="scientific">Vitis vinifera</name>
    <name type="common">Grape</name>
    <dbReference type="NCBI Taxonomy" id="29760"/>
    <lineage>
        <taxon>Eukaryota</taxon>
        <taxon>Viridiplantae</taxon>
        <taxon>Streptophyta</taxon>
        <taxon>Embryophyta</taxon>
        <taxon>Tracheophyta</taxon>
        <taxon>Spermatophyta</taxon>
        <taxon>Magnoliopsida</taxon>
        <taxon>eudicotyledons</taxon>
        <taxon>Gunneridae</taxon>
        <taxon>Pentapetalae</taxon>
        <taxon>rosids</taxon>
        <taxon>Vitales</taxon>
        <taxon>Vitaceae</taxon>
        <taxon>Viteae</taxon>
        <taxon>Vitis</taxon>
    </lineage>
</organism>
<dbReference type="EMBL" id="QGNW01002236">
    <property type="protein sequence ID" value="RVW22397.1"/>
    <property type="molecule type" value="Genomic_DNA"/>
</dbReference>
<sequence>MVLRSLQPRIARHVVEVPFTDFGSLVLALYDVEDGISRCLWTDSSLADAYMPPTLALPYHAAQSIERPPVSYSAIGQPCYAAQFIARPTTSYPKPRAQQTSALFVLRTQRQFPQLGYAIEPGSSEAHGGAKTRDKSLYCSETCYPGSD</sequence>
<gene>
    <name evidence="1" type="ORF">CK203_096066</name>
</gene>
<evidence type="ECO:0000313" key="2">
    <source>
        <dbReference type="Proteomes" id="UP000288805"/>
    </source>
</evidence>
<dbReference type="AlphaFoldDB" id="A0A438CGQ5"/>
<name>A0A438CGQ5_VITVI</name>
<protein>
    <submittedName>
        <fullName evidence="1">Uncharacterized protein</fullName>
    </submittedName>
</protein>
<evidence type="ECO:0000313" key="1">
    <source>
        <dbReference type="EMBL" id="RVW22397.1"/>
    </source>
</evidence>
<reference evidence="1 2" key="1">
    <citation type="journal article" date="2018" name="PLoS Genet.">
        <title>Population sequencing reveals clonal diversity and ancestral inbreeding in the grapevine cultivar Chardonnay.</title>
        <authorList>
            <person name="Roach M.J."/>
            <person name="Johnson D.L."/>
            <person name="Bohlmann J."/>
            <person name="van Vuuren H.J."/>
            <person name="Jones S.J."/>
            <person name="Pretorius I.S."/>
            <person name="Schmidt S.A."/>
            <person name="Borneman A.R."/>
        </authorList>
    </citation>
    <scope>NUCLEOTIDE SEQUENCE [LARGE SCALE GENOMIC DNA]</scope>
    <source>
        <strain evidence="2">cv. Chardonnay</strain>
        <tissue evidence="1">Leaf</tissue>
    </source>
</reference>
<comment type="caution">
    <text evidence="1">The sequence shown here is derived from an EMBL/GenBank/DDBJ whole genome shotgun (WGS) entry which is preliminary data.</text>
</comment>
<dbReference type="Proteomes" id="UP000288805">
    <property type="component" value="Unassembled WGS sequence"/>
</dbReference>
<accession>A0A438CGQ5</accession>